<name>A0A1H9CBE0_9HYPH</name>
<dbReference type="PANTHER" id="PTHR33619:SF3">
    <property type="entry name" value="POLYSACCHARIDE EXPORT PROTEIN GFCE-RELATED"/>
    <property type="match status" value="1"/>
</dbReference>
<keyword evidence="6" id="KW-1185">Reference proteome</keyword>
<dbReference type="InterPro" id="IPR019554">
    <property type="entry name" value="Soluble_ligand-bd"/>
</dbReference>
<evidence type="ECO:0000259" key="3">
    <source>
        <dbReference type="Pfam" id="PF02563"/>
    </source>
</evidence>
<dbReference type="RefSeq" id="WP_092495286.1">
    <property type="nucleotide sequence ID" value="NZ_FOFG01000002.1"/>
</dbReference>
<dbReference type="STRING" id="1855383.SAMN05216548_102104"/>
<keyword evidence="1 2" id="KW-0732">Signal</keyword>
<evidence type="ECO:0000256" key="2">
    <source>
        <dbReference type="SAM" id="SignalP"/>
    </source>
</evidence>
<reference evidence="5 6" key="1">
    <citation type="submission" date="2016-10" db="EMBL/GenBank/DDBJ databases">
        <authorList>
            <person name="de Groot N.N."/>
        </authorList>
    </citation>
    <scope>NUCLEOTIDE SEQUENCE [LARGE SCALE GENOMIC DNA]</scope>
    <source>
        <strain evidence="5 6">A52C2</strain>
    </source>
</reference>
<dbReference type="GO" id="GO:0015159">
    <property type="term" value="F:polysaccharide transmembrane transporter activity"/>
    <property type="evidence" value="ECO:0007669"/>
    <property type="project" value="InterPro"/>
</dbReference>
<dbReference type="Pfam" id="PF02563">
    <property type="entry name" value="Poly_export"/>
    <property type="match status" value="1"/>
</dbReference>
<organism evidence="5 6">
    <name type="scientific">Faunimonas pinastri</name>
    <dbReference type="NCBI Taxonomy" id="1855383"/>
    <lineage>
        <taxon>Bacteria</taxon>
        <taxon>Pseudomonadati</taxon>
        <taxon>Pseudomonadota</taxon>
        <taxon>Alphaproteobacteria</taxon>
        <taxon>Hyphomicrobiales</taxon>
        <taxon>Afifellaceae</taxon>
        <taxon>Faunimonas</taxon>
    </lineage>
</organism>
<protein>
    <submittedName>
        <fullName evidence="5">Polysaccharide export outer membrane protein</fullName>
    </submittedName>
</protein>
<proteinExistence type="predicted"/>
<evidence type="ECO:0000259" key="4">
    <source>
        <dbReference type="Pfam" id="PF10531"/>
    </source>
</evidence>
<gene>
    <name evidence="5" type="ORF">SAMN05216548_102104</name>
</gene>
<dbReference type="PANTHER" id="PTHR33619">
    <property type="entry name" value="POLYSACCHARIDE EXPORT PROTEIN GFCE-RELATED"/>
    <property type="match status" value="1"/>
</dbReference>
<evidence type="ECO:0000256" key="1">
    <source>
        <dbReference type="ARBA" id="ARBA00022729"/>
    </source>
</evidence>
<dbReference type="Gene3D" id="3.30.1950.10">
    <property type="entry name" value="wza like domain"/>
    <property type="match status" value="1"/>
</dbReference>
<feature type="domain" description="Soluble ligand binding" evidence="4">
    <location>
        <begin position="113"/>
        <end position="160"/>
    </location>
</feature>
<dbReference type="InterPro" id="IPR003715">
    <property type="entry name" value="Poly_export_N"/>
</dbReference>
<evidence type="ECO:0000313" key="6">
    <source>
        <dbReference type="Proteomes" id="UP000199647"/>
    </source>
</evidence>
<accession>A0A1H9CBE0</accession>
<evidence type="ECO:0000313" key="5">
    <source>
        <dbReference type="EMBL" id="SEP98459.1"/>
    </source>
</evidence>
<dbReference type="Gene3D" id="3.10.560.10">
    <property type="entry name" value="Outer membrane lipoprotein wza domain like"/>
    <property type="match status" value="1"/>
</dbReference>
<feature type="domain" description="Polysaccharide export protein N-terminal" evidence="3">
    <location>
        <begin position="34"/>
        <end position="107"/>
    </location>
</feature>
<feature type="chain" id="PRO_5011709275" evidence="2">
    <location>
        <begin position="21"/>
        <end position="186"/>
    </location>
</feature>
<dbReference type="OrthoDB" id="197007at2"/>
<dbReference type="Proteomes" id="UP000199647">
    <property type="component" value="Unassembled WGS sequence"/>
</dbReference>
<feature type="signal peptide" evidence="2">
    <location>
        <begin position="1"/>
        <end position="20"/>
    </location>
</feature>
<dbReference type="Pfam" id="PF10531">
    <property type="entry name" value="SLBB"/>
    <property type="match status" value="1"/>
</dbReference>
<sequence length="186" mass="20318">MLRIRHILLLPCLAATLAGCATNDRPLPPMAVMQNPYRLDSGDELRITVFGQTDLSNTYRVDQSGSITMPLIGSIPARGATTVEMQQRIATKLSQSFLRNPNVTVEVAANRPFFVLGEVTQPGQYAYVPGMTAEMAIAVSGGFSPRANMGLVRVSRTVNGVRYEGKISVDEQIRPGDTIYVSERLF</sequence>
<dbReference type="EMBL" id="FOFG01000002">
    <property type="protein sequence ID" value="SEP98459.1"/>
    <property type="molecule type" value="Genomic_DNA"/>
</dbReference>
<dbReference type="AlphaFoldDB" id="A0A1H9CBE0"/>
<dbReference type="InterPro" id="IPR049712">
    <property type="entry name" value="Poly_export"/>
</dbReference>
<dbReference type="PROSITE" id="PS51257">
    <property type="entry name" value="PROKAR_LIPOPROTEIN"/>
    <property type="match status" value="1"/>
</dbReference>